<dbReference type="RefSeq" id="WP_130970579.1">
    <property type="nucleotide sequence ID" value="NZ_SITJ01000058.1"/>
</dbReference>
<reference evidence="1 2" key="1">
    <citation type="submission" date="2019-02" db="EMBL/GenBank/DDBJ databases">
        <title>Comparative genomic analysis of the Hafnia genus genomes.</title>
        <authorList>
            <person name="Zhiqiu Y."/>
            <person name="Chao Y."/>
            <person name="Yuhui D."/>
            <person name="Di H."/>
            <person name="Bin L."/>
        </authorList>
    </citation>
    <scope>NUCLEOTIDE SEQUENCE [LARGE SCALE GENOMIC DNA]</scope>
    <source>
        <strain evidence="1 2">PCM_1210</strain>
    </source>
</reference>
<evidence type="ECO:0000313" key="1">
    <source>
        <dbReference type="EMBL" id="TBL68629.1"/>
    </source>
</evidence>
<organism evidence="1 2">
    <name type="scientific">Hafnia alvei</name>
    <dbReference type="NCBI Taxonomy" id="569"/>
    <lineage>
        <taxon>Bacteria</taxon>
        <taxon>Pseudomonadati</taxon>
        <taxon>Pseudomonadota</taxon>
        <taxon>Gammaproteobacteria</taxon>
        <taxon>Enterobacterales</taxon>
        <taxon>Hafniaceae</taxon>
        <taxon>Hafnia</taxon>
    </lineage>
</organism>
<gene>
    <name evidence="1" type="ORF">EYY96_05545</name>
</gene>
<evidence type="ECO:0000313" key="2">
    <source>
        <dbReference type="Proteomes" id="UP000291600"/>
    </source>
</evidence>
<sequence length="113" mass="12695">MIIDKEYALVDATAKVNCDLRNYESEINKAARATFGDDVVGISVHEFSFIISINTPHNKIKHGLLVNFGKKIATQVSSLCASAMRIYPNIKHKQSRQLFRCINSCITPQKNQI</sequence>
<dbReference type="AlphaFoldDB" id="A0ABD7Q8P6"/>
<protein>
    <submittedName>
        <fullName evidence="1">Uncharacterized protein</fullName>
    </submittedName>
</protein>
<proteinExistence type="predicted"/>
<accession>A0ABD7Q8P6</accession>
<dbReference type="EMBL" id="SITJ01000058">
    <property type="protein sequence ID" value="TBL68629.1"/>
    <property type="molecule type" value="Genomic_DNA"/>
</dbReference>
<comment type="caution">
    <text evidence="1">The sequence shown here is derived from an EMBL/GenBank/DDBJ whole genome shotgun (WGS) entry which is preliminary data.</text>
</comment>
<name>A0ABD7Q8P6_HAFAL</name>
<dbReference type="Proteomes" id="UP000291600">
    <property type="component" value="Unassembled WGS sequence"/>
</dbReference>